<accession>A0A9P6B455</accession>
<keyword evidence="9" id="KW-1185">Reference proteome</keyword>
<dbReference type="Gene3D" id="1.20.1250.20">
    <property type="entry name" value="MFS general substrate transporter like domains"/>
    <property type="match status" value="1"/>
</dbReference>
<evidence type="ECO:0000313" key="9">
    <source>
        <dbReference type="Proteomes" id="UP000886523"/>
    </source>
</evidence>
<dbReference type="InterPro" id="IPR011701">
    <property type="entry name" value="MFS"/>
</dbReference>
<evidence type="ECO:0000313" key="8">
    <source>
        <dbReference type="EMBL" id="KAF9517139.1"/>
    </source>
</evidence>
<dbReference type="InterPro" id="IPR036259">
    <property type="entry name" value="MFS_trans_sf"/>
</dbReference>
<reference evidence="8" key="1">
    <citation type="journal article" date="2020" name="Nat. Commun.">
        <title>Large-scale genome sequencing of mycorrhizal fungi provides insights into the early evolution of symbiotic traits.</title>
        <authorList>
            <person name="Miyauchi S."/>
            <person name="Kiss E."/>
            <person name="Kuo A."/>
            <person name="Drula E."/>
            <person name="Kohler A."/>
            <person name="Sanchez-Garcia M."/>
            <person name="Morin E."/>
            <person name="Andreopoulos B."/>
            <person name="Barry K.W."/>
            <person name="Bonito G."/>
            <person name="Buee M."/>
            <person name="Carver A."/>
            <person name="Chen C."/>
            <person name="Cichocki N."/>
            <person name="Clum A."/>
            <person name="Culley D."/>
            <person name="Crous P.W."/>
            <person name="Fauchery L."/>
            <person name="Girlanda M."/>
            <person name="Hayes R.D."/>
            <person name="Keri Z."/>
            <person name="LaButti K."/>
            <person name="Lipzen A."/>
            <person name="Lombard V."/>
            <person name="Magnuson J."/>
            <person name="Maillard F."/>
            <person name="Murat C."/>
            <person name="Nolan M."/>
            <person name="Ohm R.A."/>
            <person name="Pangilinan J."/>
            <person name="Pereira M.F."/>
            <person name="Perotto S."/>
            <person name="Peter M."/>
            <person name="Pfister S."/>
            <person name="Riley R."/>
            <person name="Sitrit Y."/>
            <person name="Stielow J.B."/>
            <person name="Szollosi G."/>
            <person name="Zifcakova L."/>
            <person name="Stursova M."/>
            <person name="Spatafora J.W."/>
            <person name="Tedersoo L."/>
            <person name="Vaario L.M."/>
            <person name="Yamada A."/>
            <person name="Yan M."/>
            <person name="Wang P."/>
            <person name="Xu J."/>
            <person name="Bruns T."/>
            <person name="Baldrian P."/>
            <person name="Vilgalys R."/>
            <person name="Dunand C."/>
            <person name="Henrissat B."/>
            <person name="Grigoriev I.V."/>
            <person name="Hibbett D."/>
            <person name="Nagy L.G."/>
            <person name="Martin F.M."/>
        </authorList>
    </citation>
    <scope>NUCLEOTIDE SEQUENCE</scope>
    <source>
        <strain evidence="8">UP504</strain>
    </source>
</reference>
<feature type="transmembrane region" description="Helical" evidence="6">
    <location>
        <begin position="79"/>
        <end position="98"/>
    </location>
</feature>
<comment type="caution">
    <text evidence="8">The sequence shown here is derived from an EMBL/GenBank/DDBJ whole genome shotgun (WGS) entry which is preliminary data.</text>
</comment>
<dbReference type="PANTHER" id="PTHR23504">
    <property type="entry name" value="MAJOR FACILITATOR SUPERFAMILY DOMAIN-CONTAINING PROTEIN 10"/>
    <property type="match status" value="1"/>
</dbReference>
<dbReference type="GO" id="GO:0016020">
    <property type="term" value="C:membrane"/>
    <property type="evidence" value="ECO:0007669"/>
    <property type="project" value="UniProtKB-SubCell"/>
</dbReference>
<sequence length="484" mass="52194">MDTPSNGLSSAGEPISYSIEGAIEGQVPKSRPLPVVQLGVLLCVLLCEPMTSCVIFPFIAKLVDEVTDSKKDDAATGYYVGLIESLFFLAQGLCVLQWGRLSDKIGRRPVLLLGLIGLCLSMISFGLSRTFVGLIVSRVIAGLLSGNIGITKTMMAELTDESNRAFAFSLFPVTWVVGATLAPLIGGALQHPAETYPKIFRNSFWSNYPYFLPCSIVALFSGFTYLVVLMCLRETLLNQKRSYHDKTYSPIPDPPVISSDDSQVHPQPQALTKPVMLAILNYGCLAILEISYLSLMTVFLAVPITSGGLGLLPSEIGIILSVIGLFSGTIQVTVFPKAFRRWGAKSVLHAAFVSFLVLFPCFPLMHVMASTSVDADGPLPRPVWGIMALMVVSSAVVDMGFSCAFMYTTAACPSPKVLGTVNGYAQMVISFTRALGPAGATTLFALSVENNWAGGYAVFWFFMALALVALWCTRFLPKEPSPIS</sequence>
<evidence type="ECO:0000256" key="5">
    <source>
        <dbReference type="ARBA" id="ARBA00023136"/>
    </source>
</evidence>
<dbReference type="SUPFAM" id="SSF103473">
    <property type="entry name" value="MFS general substrate transporter"/>
    <property type="match status" value="1"/>
</dbReference>
<feature type="transmembrane region" description="Helical" evidence="6">
    <location>
        <begin position="347"/>
        <end position="366"/>
    </location>
</feature>
<comment type="subcellular location">
    <subcellularLocation>
        <location evidence="1">Membrane</location>
        <topology evidence="1">Multi-pass membrane protein</topology>
    </subcellularLocation>
</comment>
<proteinExistence type="predicted"/>
<evidence type="ECO:0000256" key="6">
    <source>
        <dbReference type="SAM" id="Phobius"/>
    </source>
</evidence>
<feature type="transmembrane region" description="Helical" evidence="6">
    <location>
        <begin position="454"/>
        <end position="476"/>
    </location>
</feature>
<dbReference type="Pfam" id="PF07690">
    <property type="entry name" value="MFS_1"/>
    <property type="match status" value="1"/>
</dbReference>
<feature type="transmembrane region" description="Helical" evidence="6">
    <location>
        <begin position="110"/>
        <end position="128"/>
    </location>
</feature>
<dbReference type="InterPro" id="IPR020846">
    <property type="entry name" value="MFS_dom"/>
</dbReference>
<feature type="transmembrane region" description="Helical" evidence="6">
    <location>
        <begin position="134"/>
        <end position="154"/>
    </location>
</feature>
<dbReference type="EMBL" id="MU128934">
    <property type="protein sequence ID" value="KAF9517139.1"/>
    <property type="molecule type" value="Genomic_DNA"/>
</dbReference>
<evidence type="ECO:0000256" key="1">
    <source>
        <dbReference type="ARBA" id="ARBA00004141"/>
    </source>
</evidence>
<keyword evidence="2" id="KW-0813">Transport</keyword>
<feature type="transmembrane region" description="Helical" evidence="6">
    <location>
        <begin position="316"/>
        <end position="335"/>
    </location>
</feature>
<feature type="transmembrane region" description="Helical" evidence="6">
    <location>
        <begin position="210"/>
        <end position="232"/>
    </location>
</feature>
<keyword evidence="5 6" id="KW-0472">Membrane</keyword>
<dbReference type="PANTHER" id="PTHR23504:SF15">
    <property type="entry name" value="MAJOR FACILITATOR SUPERFAMILY (MFS) PROFILE DOMAIN-CONTAINING PROTEIN"/>
    <property type="match status" value="1"/>
</dbReference>
<evidence type="ECO:0000256" key="4">
    <source>
        <dbReference type="ARBA" id="ARBA00022989"/>
    </source>
</evidence>
<feature type="transmembrane region" description="Helical" evidence="6">
    <location>
        <begin position="279"/>
        <end position="304"/>
    </location>
</feature>
<dbReference type="OrthoDB" id="419616at2759"/>
<dbReference type="Proteomes" id="UP000886523">
    <property type="component" value="Unassembled WGS sequence"/>
</dbReference>
<organism evidence="8 9">
    <name type="scientific">Hydnum rufescens UP504</name>
    <dbReference type="NCBI Taxonomy" id="1448309"/>
    <lineage>
        <taxon>Eukaryota</taxon>
        <taxon>Fungi</taxon>
        <taxon>Dikarya</taxon>
        <taxon>Basidiomycota</taxon>
        <taxon>Agaricomycotina</taxon>
        <taxon>Agaricomycetes</taxon>
        <taxon>Cantharellales</taxon>
        <taxon>Hydnaceae</taxon>
        <taxon>Hydnum</taxon>
    </lineage>
</organism>
<keyword evidence="3 6" id="KW-0812">Transmembrane</keyword>
<feature type="transmembrane region" description="Helical" evidence="6">
    <location>
        <begin position="38"/>
        <end position="59"/>
    </location>
</feature>
<keyword evidence="4 6" id="KW-1133">Transmembrane helix</keyword>
<feature type="transmembrane region" description="Helical" evidence="6">
    <location>
        <begin position="386"/>
        <end position="407"/>
    </location>
</feature>
<dbReference type="PROSITE" id="PS50850">
    <property type="entry name" value="MFS"/>
    <property type="match status" value="1"/>
</dbReference>
<feature type="transmembrane region" description="Helical" evidence="6">
    <location>
        <begin position="166"/>
        <end position="190"/>
    </location>
</feature>
<name>A0A9P6B455_9AGAM</name>
<protein>
    <recommendedName>
        <fullName evidence="7">Major facilitator superfamily (MFS) profile domain-containing protein</fullName>
    </recommendedName>
</protein>
<evidence type="ECO:0000256" key="3">
    <source>
        <dbReference type="ARBA" id="ARBA00022692"/>
    </source>
</evidence>
<gene>
    <name evidence="8" type="ORF">BS47DRAFT_1314733</name>
</gene>
<dbReference type="AlphaFoldDB" id="A0A9P6B455"/>
<evidence type="ECO:0000256" key="2">
    <source>
        <dbReference type="ARBA" id="ARBA00022448"/>
    </source>
</evidence>
<evidence type="ECO:0000259" key="7">
    <source>
        <dbReference type="PROSITE" id="PS50850"/>
    </source>
</evidence>
<dbReference type="GO" id="GO:0022857">
    <property type="term" value="F:transmembrane transporter activity"/>
    <property type="evidence" value="ECO:0007669"/>
    <property type="project" value="InterPro"/>
</dbReference>
<feature type="domain" description="Major facilitator superfamily (MFS) profile" evidence="7">
    <location>
        <begin position="32"/>
        <end position="481"/>
    </location>
</feature>